<name>I0EUF5_HELCM</name>
<dbReference type="eggNOG" id="COG3451">
    <property type="taxonomic scope" value="Bacteria"/>
</dbReference>
<organism evidence="7 8">
    <name type="scientific">Helicobacter cetorum (strain ATCC BAA-540 / CCUG 52418 / MIT 99-5656)</name>
    <dbReference type="NCBI Taxonomy" id="1163745"/>
    <lineage>
        <taxon>Bacteria</taxon>
        <taxon>Pseudomonadati</taxon>
        <taxon>Campylobacterota</taxon>
        <taxon>Epsilonproteobacteria</taxon>
        <taxon>Campylobacterales</taxon>
        <taxon>Helicobacteraceae</taxon>
        <taxon>Helicobacter</taxon>
    </lineage>
</organism>
<keyword evidence="8" id="KW-1185">Reference proteome</keyword>
<dbReference type="Gene3D" id="3.40.50.300">
    <property type="entry name" value="P-loop containing nucleotide triphosphate hydrolases"/>
    <property type="match status" value="1"/>
</dbReference>
<evidence type="ECO:0000256" key="4">
    <source>
        <dbReference type="SAM" id="MobiDB-lite"/>
    </source>
</evidence>
<accession>I0EUF5</accession>
<dbReference type="EMBL" id="CP003481">
    <property type="protein sequence ID" value="AFI06574.1"/>
    <property type="molecule type" value="Genomic_DNA"/>
</dbReference>
<evidence type="ECO:0000313" key="7">
    <source>
        <dbReference type="EMBL" id="AFI06574.1"/>
    </source>
</evidence>
<dbReference type="HOGENOM" id="CLU_023569_0_0_7"/>
<dbReference type="InterPro" id="IPR051162">
    <property type="entry name" value="T4SS_component"/>
</dbReference>
<evidence type="ECO:0000259" key="5">
    <source>
        <dbReference type="Pfam" id="PF03135"/>
    </source>
</evidence>
<dbReference type="SUPFAM" id="SSF52540">
    <property type="entry name" value="P-loop containing nucleoside triphosphate hydrolases"/>
    <property type="match status" value="1"/>
</dbReference>
<evidence type="ECO:0000256" key="3">
    <source>
        <dbReference type="ARBA" id="ARBA00022840"/>
    </source>
</evidence>
<dbReference type="GO" id="GO:0005524">
    <property type="term" value="F:ATP binding"/>
    <property type="evidence" value="ECO:0007669"/>
    <property type="project" value="UniProtKB-KW"/>
</dbReference>
<feature type="domain" description="CagE TrbE VirB component of type IV transporter system central" evidence="5">
    <location>
        <begin position="213"/>
        <end position="410"/>
    </location>
</feature>
<dbReference type="PANTHER" id="PTHR30121:SF12">
    <property type="entry name" value="TYPE IV SECRETION SYSTEM PROTEIN CAGE"/>
    <property type="match status" value="1"/>
</dbReference>
<dbReference type="KEGG" id="hcm:HCD_07950"/>
<evidence type="ECO:0000256" key="2">
    <source>
        <dbReference type="ARBA" id="ARBA00022741"/>
    </source>
</evidence>
<dbReference type="Pfam" id="PF03135">
    <property type="entry name" value="CagE_TrbE_VirB"/>
    <property type="match status" value="1"/>
</dbReference>
<evidence type="ECO:0000313" key="8">
    <source>
        <dbReference type="Proteomes" id="UP000005013"/>
    </source>
</evidence>
<dbReference type="Proteomes" id="UP000005013">
    <property type="component" value="Chromosome"/>
</dbReference>
<proteinExistence type="inferred from homology"/>
<evidence type="ECO:0000256" key="1">
    <source>
        <dbReference type="ARBA" id="ARBA00006512"/>
    </source>
</evidence>
<dbReference type="InterPro" id="IPR027417">
    <property type="entry name" value="P-loop_NTPase"/>
</dbReference>
<keyword evidence="2" id="KW-0547">Nucleotide-binding</keyword>
<reference evidence="7 8" key="1">
    <citation type="journal article" date="2013" name="PLoS ONE">
        <title>Sequence Divergence and Conservation in Genomes ofHelicobacter cetorum Strains from a Dolphin and a Whale.</title>
        <authorList>
            <person name="Kersulyte D."/>
            <person name="Rossi M."/>
            <person name="Berg D.E."/>
        </authorList>
    </citation>
    <scope>NUCLEOTIDE SEQUENCE [LARGE SCALE GENOMIC DNA]</scope>
    <source>
        <strain evidence="7 8">MIT 99-5656</strain>
    </source>
</reference>
<dbReference type="RefSeq" id="WP_014660045.1">
    <property type="nucleotide sequence ID" value="NC_017735.1"/>
</dbReference>
<keyword evidence="3" id="KW-0067">ATP-binding</keyword>
<feature type="region of interest" description="Disordered" evidence="4">
    <location>
        <begin position="162"/>
        <end position="183"/>
    </location>
</feature>
<dbReference type="AlphaFoldDB" id="I0EUF5"/>
<dbReference type="PANTHER" id="PTHR30121">
    <property type="entry name" value="UNCHARACTERIZED PROTEIN YJGR-RELATED"/>
    <property type="match status" value="1"/>
</dbReference>
<feature type="domain" description="Type IV secretion system coupling protein TraD DNA-binding" evidence="6">
    <location>
        <begin position="648"/>
        <end position="758"/>
    </location>
</feature>
<dbReference type="Pfam" id="PF10412">
    <property type="entry name" value="TrwB_AAD_bind"/>
    <property type="match status" value="1"/>
</dbReference>
<sequence length="809" mass="92884">MLSFEWLKRTIFKAFKFSVPNIYSLALENNINGLYLEHFVCTHKGNLIGGIKLEGVSFSSLSSDDITRMFEYRTQGLNEIVDGVVLRIVVKRRVGTYKSCYDPKKSKNKYASIIVDTFENNKEIWKTDYYLLIETKNDSVVRMLERLKEKTTTNKYDSVDKGLKNVENTQDNNGNEKQKPSLKNATITYKKRDELFEQKATLLNNILNKLKDILQDYKPSVMSGNSIMNLYAEYCNGWHRDFKYDKGCLTDGYLFSRLSFEKDYFTHECNNQILFKRFIAIKAYDTDVITSFAVSKILHEQIELDVLLSVNTLDKEKAKTFIKERLKRANDISKSGIEELYNLVHTDRVQMQDISLGVMVQAKSKKELDTKSIAIYNIFKNAGFVSVQESINLRPIYFSFFPERIILNSRIRRQSSQNIATLVIFESNHTGFKGNTWGDDAISVFKNQNGSAHFFNFQATQGRDKNDNIVGHTMIIGGTWAGKTTLVSFFIANILAKYDISVVALDRLNGLEIMTDFFNGQYNQADMEGNGFFINPCSLRDTPENRQFIASWIKFMLNIDSNNQADNLASNTIQHSIDSIFDKLGNQPNAINLCQIAKSMEHSEQGFKETLEKEGKKPYFCKFEDCLDFTKSPLSVINMDAFSNDNKLMSLIALYLFHKLFVNAKDENKGFFLFVDETKDYLRFDVMFQNIANALAQARKINGTLCLAFQLPSQLLDLGEDRAKNLVGNLSQVIIYPTRQTEELKRCGIELSDSEINFLHNTDLRSRMVLIKNIVTQSSAFVSVDLKDELKEKLFIPTKRKTPSFRAEM</sequence>
<evidence type="ECO:0000259" key="6">
    <source>
        <dbReference type="Pfam" id="PF10412"/>
    </source>
</evidence>
<gene>
    <name evidence="7" type="ordered locus">HCD_07950</name>
</gene>
<dbReference type="InterPro" id="IPR019476">
    <property type="entry name" value="T4SS_TraD_DNA-bd"/>
</dbReference>
<comment type="similarity">
    <text evidence="1">Belongs to the TrbE/VirB4 family.</text>
</comment>
<dbReference type="STRING" id="1163745.HCD_07950"/>
<dbReference type="PATRIC" id="fig|1163745.3.peg.1684"/>
<protein>
    <submittedName>
        <fullName evidence="7">DNA transfer protein</fullName>
    </submittedName>
</protein>
<dbReference type="InterPro" id="IPR018145">
    <property type="entry name" value="CagE_TrbE_VirB_cntrl_dom"/>
</dbReference>